<proteinExistence type="predicted"/>
<gene>
    <name evidence="2" type="ORF">HK17_11655</name>
</gene>
<organism evidence="2 3">
    <name type="scientific">Acetobacter indonesiensis</name>
    <dbReference type="NCBI Taxonomy" id="104101"/>
    <lineage>
        <taxon>Bacteria</taxon>
        <taxon>Pseudomonadati</taxon>
        <taxon>Pseudomonadota</taxon>
        <taxon>Alphaproteobacteria</taxon>
        <taxon>Acetobacterales</taxon>
        <taxon>Acetobacteraceae</taxon>
        <taxon>Acetobacter</taxon>
    </lineage>
</organism>
<feature type="region of interest" description="Disordered" evidence="1">
    <location>
        <begin position="83"/>
        <end position="132"/>
    </location>
</feature>
<name>A0A252ANK1_9PROT</name>
<evidence type="ECO:0000256" key="1">
    <source>
        <dbReference type="SAM" id="MobiDB-lite"/>
    </source>
</evidence>
<sequence length="264" mass="28385">MAFKKKTWGSRLLNAISTNDEEGVEEAIRDGSQEAPDGERVEPTLDRRTRDEDPMTQCMAAISGLGEKIDTLPGLVAEAVAKALAGTGDEDPNNKPSDDADKSKREDEKRQDDEARSETEDEAECLTEEGKRIPTGDAAFSAVRQATVSTAAILAPGYKPGTMDSASPSREKRSGIIEIRRLALESALAGPNKALVARYVPRKGVRAMTNDALFTAFNAAGEAVRNQNRGSVFSGVTGRPEQAGDKAAVTAADINERNRAFYKR</sequence>
<dbReference type="AlphaFoldDB" id="A0A252ANK1"/>
<accession>A0A252ANK1</accession>
<dbReference type="EMBL" id="JOPA01000036">
    <property type="protein sequence ID" value="OUI91439.1"/>
    <property type="molecule type" value="Genomic_DNA"/>
</dbReference>
<comment type="caution">
    <text evidence="2">The sequence shown here is derived from an EMBL/GenBank/DDBJ whole genome shotgun (WGS) entry which is preliminary data.</text>
</comment>
<protein>
    <submittedName>
        <fullName evidence="2">Uncharacterized protein</fullName>
    </submittedName>
</protein>
<evidence type="ECO:0000313" key="2">
    <source>
        <dbReference type="EMBL" id="OUI91439.1"/>
    </source>
</evidence>
<feature type="compositionally biased region" description="Basic and acidic residues" evidence="1">
    <location>
        <begin position="92"/>
        <end position="118"/>
    </location>
</feature>
<dbReference type="Proteomes" id="UP000194641">
    <property type="component" value="Unassembled WGS sequence"/>
</dbReference>
<evidence type="ECO:0000313" key="3">
    <source>
        <dbReference type="Proteomes" id="UP000194641"/>
    </source>
</evidence>
<reference evidence="3" key="1">
    <citation type="submission" date="2014-06" db="EMBL/GenBank/DDBJ databases">
        <authorList>
            <person name="Winans N.J."/>
            <person name="Newell P.D."/>
            <person name="Douglas A.E."/>
        </authorList>
    </citation>
    <scope>NUCLEOTIDE SEQUENCE [LARGE SCALE GENOMIC DNA]</scope>
</reference>
<feature type="compositionally biased region" description="Basic and acidic residues" evidence="1">
    <location>
        <begin position="26"/>
        <end position="53"/>
    </location>
</feature>
<feature type="region of interest" description="Disordered" evidence="1">
    <location>
        <begin position="1"/>
        <end position="55"/>
    </location>
</feature>